<organism evidence="2 3">
    <name type="scientific">Takifugu flavidus</name>
    <name type="common">sansaifugu</name>
    <dbReference type="NCBI Taxonomy" id="433684"/>
    <lineage>
        <taxon>Eukaryota</taxon>
        <taxon>Metazoa</taxon>
        <taxon>Chordata</taxon>
        <taxon>Craniata</taxon>
        <taxon>Vertebrata</taxon>
        <taxon>Euteleostomi</taxon>
        <taxon>Actinopterygii</taxon>
        <taxon>Neopterygii</taxon>
        <taxon>Teleostei</taxon>
        <taxon>Neoteleostei</taxon>
        <taxon>Acanthomorphata</taxon>
        <taxon>Eupercaria</taxon>
        <taxon>Tetraodontiformes</taxon>
        <taxon>Tetradontoidea</taxon>
        <taxon>Tetraodontidae</taxon>
        <taxon>Takifugu</taxon>
    </lineage>
</organism>
<feature type="region of interest" description="Disordered" evidence="1">
    <location>
        <begin position="42"/>
        <end position="86"/>
    </location>
</feature>
<accession>A0A5C6NPK5</accession>
<sequence>MDKCENNEGSGTVDNSIKEDRDEVYALVLRCKVYLSKQLQDVQAGRSKQDVPSGTSTLQGLSGVEVTDPSSPELLSEPDHRQGNAQSDTVEMYHLQRLLLEWWWWLQKKRRDKLE</sequence>
<comment type="caution">
    <text evidence="2">The sequence shown here is derived from an EMBL/GenBank/DDBJ whole genome shotgun (WGS) entry which is preliminary data.</text>
</comment>
<protein>
    <submittedName>
        <fullName evidence="2">Uncharacterized protein</fullName>
    </submittedName>
</protein>
<feature type="compositionally biased region" description="Polar residues" evidence="1">
    <location>
        <begin position="50"/>
        <end position="60"/>
    </location>
</feature>
<evidence type="ECO:0000313" key="3">
    <source>
        <dbReference type="Proteomes" id="UP000324091"/>
    </source>
</evidence>
<name>A0A5C6NPK5_9TELE</name>
<evidence type="ECO:0000256" key="1">
    <source>
        <dbReference type="SAM" id="MobiDB-lite"/>
    </source>
</evidence>
<evidence type="ECO:0000313" key="2">
    <source>
        <dbReference type="EMBL" id="TWW68531.1"/>
    </source>
</evidence>
<keyword evidence="3" id="KW-1185">Reference proteome</keyword>
<proteinExistence type="predicted"/>
<reference evidence="2 3" key="1">
    <citation type="submission" date="2019-04" db="EMBL/GenBank/DDBJ databases">
        <title>Chromosome genome assembly for Takifugu flavidus.</title>
        <authorList>
            <person name="Xiao S."/>
        </authorList>
    </citation>
    <scope>NUCLEOTIDE SEQUENCE [LARGE SCALE GENOMIC DNA]</scope>
    <source>
        <strain evidence="2">HTHZ2018</strain>
        <tissue evidence="2">Muscle</tissue>
    </source>
</reference>
<gene>
    <name evidence="2" type="ORF">D4764_19G0003290</name>
</gene>
<dbReference type="Proteomes" id="UP000324091">
    <property type="component" value="Chromosome 19"/>
</dbReference>
<dbReference type="AlphaFoldDB" id="A0A5C6NPK5"/>
<dbReference type="EMBL" id="RHFK02000011">
    <property type="protein sequence ID" value="TWW68531.1"/>
    <property type="molecule type" value="Genomic_DNA"/>
</dbReference>